<sequence>MARISSLFHAKMETMRTVVLFAQEVAAGSVEFKGNAQVVLTASKMDEANDTSLLGHMMNDARHFLHTLNQIKHTYTIRQTNKVIYKVVRL</sequence>
<dbReference type="AlphaFoldDB" id="A0A5N5I8A8"/>
<evidence type="ECO:0000313" key="2">
    <source>
        <dbReference type="EMBL" id="KAB2635437.1"/>
    </source>
</evidence>
<dbReference type="Pfam" id="PF13456">
    <property type="entry name" value="RVT_3"/>
    <property type="match status" value="1"/>
</dbReference>
<dbReference type="GO" id="GO:0003676">
    <property type="term" value="F:nucleic acid binding"/>
    <property type="evidence" value="ECO:0007669"/>
    <property type="project" value="InterPro"/>
</dbReference>
<accession>A0A5N5I8A8</accession>
<protein>
    <recommendedName>
        <fullName evidence="1">RNase H type-1 domain-containing protein</fullName>
    </recommendedName>
</protein>
<proteinExistence type="predicted"/>
<dbReference type="InterPro" id="IPR002156">
    <property type="entry name" value="RNaseH_domain"/>
</dbReference>
<reference evidence="2 3" key="3">
    <citation type="submission" date="2019-11" db="EMBL/GenBank/DDBJ databases">
        <title>A de novo genome assembly of a pear dwarfing rootstock.</title>
        <authorList>
            <person name="Wang F."/>
            <person name="Wang J."/>
            <person name="Li S."/>
            <person name="Zhang Y."/>
            <person name="Fang M."/>
            <person name="Ma L."/>
            <person name="Zhao Y."/>
            <person name="Jiang S."/>
        </authorList>
    </citation>
    <scope>NUCLEOTIDE SEQUENCE [LARGE SCALE GENOMIC DNA]</scope>
    <source>
        <strain evidence="2">S2</strain>
        <tissue evidence="2">Leaf</tissue>
    </source>
</reference>
<dbReference type="Proteomes" id="UP000327157">
    <property type="component" value="Chromosome 5"/>
</dbReference>
<organism evidence="2 3">
    <name type="scientific">Pyrus ussuriensis x Pyrus communis</name>
    <dbReference type="NCBI Taxonomy" id="2448454"/>
    <lineage>
        <taxon>Eukaryota</taxon>
        <taxon>Viridiplantae</taxon>
        <taxon>Streptophyta</taxon>
        <taxon>Embryophyta</taxon>
        <taxon>Tracheophyta</taxon>
        <taxon>Spermatophyta</taxon>
        <taxon>Magnoliopsida</taxon>
        <taxon>eudicotyledons</taxon>
        <taxon>Gunneridae</taxon>
        <taxon>Pentapetalae</taxon>
        <taxon>rosids</taxon>
        <taxon>fabids</taxon>
        <taxon>Rosales</taxon>
        <taxon>Rosaceae</taxon>
        <taxon>Amygdaloideae</taxon>
        <taxon>Maleae</taxon>
        <taxon>Pyrus</taxon>
    </lineage>
</organism>
<gene>
    <name evidence="2" type="ORF">D8674_025971</name>
</gene>
<reference evidence="2 3" key="1">
    <citation type="submission" date="2019-09" db="EMBL/GenBank/DDBJ databases">
        <authorList>
            <person name="Ou C."/>
        </authorList>
    </citation>
    <scope>NUCLEOTIDE SEQUENCE [LARGE SCALE GENOMIC DNA]</scope>
    <source>
        <strain evidence="2">S2</strain>
        <tissue evidence="2">Leaf</tissue>
    </source>
</reference>
<dbReference type="EMBL" id="SMOL01000004">
    <property type="protein sequence ID" value="KAB2635437.1"/>
    <property type="molecule type" value="Genomic_DNA"/>
</dbReference>
<reference evidence="3" key="2">
    <citation type="submission" date="2019-10" db="EMBL/GenBank/DDBJ databases">
        <title>A de novo genome assembly of a pear dwarfing rootstock.</title>
        <authorList>
            <person name="Wang F."/>
            <person name="Wang J."/>
            <person name="Li S."/>
            <person name="Zhang Y."/>
            <person name="Fang M."/>
            <person name="Ma L."/>
            <person name="Zhao Y."/>
            <person name="Jiang S."/>
        </authorList>
    </citation>
    <scope>NUCLEOTIDE SEQUENCE [LARGE SCALE GENOMIC DNA]</scope>
</reference>
<name>A0A5N5I8A8_9ROSA</name>
<keyword evidence="3" id="KW-1185">Reference proteome</keyword>
<dbReference type="OrthoDB" id="998887at2759"/>
<evidence type="ECO:0000313" key="3">
    <source>
        <dbReference type="Proteomes" id="UP000327157"/>
    </source>
</evidence>
<comment type="caution">
    <text evidence="2">The sequence shown here is derived from an EMBL/GenBank/DDBJ whole genome shotgun (WGS) entry which is preliminary data.</text>
</comment>
<dbReference type="GO" id="GO:0004523">
    <property type="term" value="F:RNA-DNA hybrid ribonuclease activity"/>
    <property type="evidence" value="ECO:0007669"/>
    <property type="project" value="InterPro"/>
</dbReference>
<evidence type="ECO:0000259" key="1">
    <source>
        <dbReference type="Pfam" id="PF13456"/>
    </source>
</evidence>
<feature type="domain" description="RNase H type-1" evidence="1">
    <location>
        <begin position="21"/>
        <end position="88"/>
    </location>
</feature>